<keyword evidence="9" id="KW-0346">Stress response</keyword>
<dbReference type="Pfam" id="PF01435">
    <property type="entry name" value="Peptidase_M48"/>
    <property type="match status" value="1"/>
</dbReference>
<evidence type="ECO:0000256" key="5">
    <source>
        <dbReference type="ARBA" id="ARBA00023049"/>
    </source>
</evidence>
<keyword evidence="1 6" id="KW-0645">Protease</keyword>
<evidence type="ECO:0000313" key="9">
    <source>
        <dbReference type="EMBL" id="VDM90839.1"/>
    </source>
</evidence>
<dbReference type="Proteomes" id="UP000269998">
    <property type="component" value="Chromosome"/>
</dbReference>
<dbReference type="InterPro" id="IPR052173">
    <property type="entry name" value="Beta-lactam_resp_regulator"/>
</dbReference>
<dbReference type="AlphaFoldDB" id="A0A3S4BHL7"/>
<keyword evidence="3 6" id="KW-0378">Hydrolase</keyword>
<evidence type="ECO:0000256" key="3">
    <source>
        <dbReference type="ARBA" id="ARBA00022801"/>
    </source>
</evidence>
<dbReference type="KEGG" id="mbai:MB901379_04448"/>
<dbReference type="CDD" id="cd07326">
    <property type="entry name" value="M56_BlaR1_MecR1_like"/>
    <property type="match status" value="1"/>
</dbReference>
<proteinExistence type="inferred from homology"/>
<evidence type="ECO:0000256" key="6">
    <source>
        <dbReference type="RuleBase" id="RU003983"/>
    </source>
</evidence>
<evidence type="ECO:0000256" key="2">
    <source>
        <dbReference type="ARBA" id="ARBA00022723"/>
    </source>
</evidence>
<keyword evidence="7" id="KW-0472">Membrane</keyword>
<accession>A0A3S4BHL7</accession>
<dbReference type="GO" id="GO:0046872">
    <property type="term" value="F:metal ion binding"/>
    <property type="evidence" value="ECO:0007669"/>
    <property type="project" value="UniProtKB-KW"/>
</dbReference>
<dbReference type="Gene3D" id="3.30.2010.10">
    <property type="entry name" value="Metalloproteases ('zincins'), catalytic domain"/>
    <property type="match status" value="1"/>
</dbReference>
<dbReference type="InterPro" id="IPR001915">
    <property type="entry name" value="Peptidase_M48"/>
</dbReference>
<dbReference type="PANTHER" id="PTHR34978:SF3">
    <property type="entry name" value="SLR0241 PROTEIN"/>
    <property type="match status" value="1"/>
</dbReference>
<evidence type="ECO:0000259" key="8">
    <source>
        <dbReference type="Pfam" id="PF01435"/>
    </source>
</evidence>
<gene>
    <name evidence="9" type="ORF">MB901379_04448</name>
</gene>
<feature type="transmembrane region" description="Helical" evidence="7">
    <location>
        <begin position="90"/>
        <end position="114"/>
    </location>
</feature>
<dbReference type="GO" id="GO:0004222">
    <property type="term" value="F:metalloendopeptidase activity"/>
    <property type="evidence" value="ECO:0007669"/>
    <property type="project" value="InterPro"/>
</dbReference>
<comment type="cofactor">
    <cofactor evidence="6">
        <name>Zn(2+)</name>
        <dbReference type="ChEBI" id="CHEBI:29105"/>
    </cofactor>
    <text evidence="6">Binds 1 zinc ion per subunit.</text>
</comment>
<feature type="domain" description="Peptidase M48" evidence="8">
    <location>
        <begin position="119"/>
        <end position="204"/>
    </location>
</feature>
<organism evidence="9 10">
    <name type="scientific">Mycobacterium basiliense</name>
    <dbReference type="NCBI Taxonomy" id="2094119"/>
    <lineage>
        <taxon>Bacteria</taxon>
        <taxon>Bacillati</taxon>
        <taxon>Actinomycetota</taxon>
        <taxon>Actinomycetes</taxon>
        <taxon>Mycobacteriales</taxon>
        <taxon>Mycobacteriaceae</taxon>
        <taxon>Mycobacterium</taxon>
    </lineage>
</organism>
<keyword evidence="2" id="KW-0479">Metal-binding</keyword>
<keyword evidence="10" id="KW-1185">Reference proteome</keyword>
<evidence type="ECO:0000256" key="1">
    <source>
        <dbReference type="ARBA" id="ARBA00022670"/>
    </source>
</evidence>
<keyword evidence="4 6" id="KW-0862">Zinc</keyword>
<protein>
    <submittedName>
        <fullName evidence="9">Heat shock protein HtpX</fullName>
    </submittedName>
</protein>
<feature type="transmembrane region" description="Helical" evidence="7">
    <location>
        <begin position="6"/>
        <end position="22"/>
    </location>
</feature>
<evidence type="ECO:0000256" key="7">
    <source>
        <dbReference type="SAM" id="Phobius"/>
    </source>
</evidence>
<keyword evidence="7" id="KW-1133">Transmembrane helix</keyword>
<keyword evidence="5 6" id="KW-0482">Metalloprotease</keyword>
<feature type="transmembrane region" description="Helical" evidence="7">
    <location>
        <begin position="289"/>
        <end position="308"/>
    </location>
</feature>
<evidence type="ECO:0000256" key="4">
    <source>
        <dbReference type="ARBA" id="ARBA00022833"/>
    </source>
</evidence>
<comment type="similarity">
    <text evidence="6">Belongs to the peptidase M48 family.</text>
</comment>
<reference evidence="10" key="1">
    <citation type="submission" date="2018-02" db="EMBL/GenBank/DDBJ databases">
        <authorList>
            <person name="Seth-Smith MB H."/>
            <person name="Seth-Smith H."/>
        </authorList>
    </citation>
    <scope>NUCLEOTIDE SEQUENCE [LARGE SCALE GENOMIC DNA]</scope>
</reference>
<dbReference type="RefSeq" id="WP_158018461.1">
    <property type="nucleotide sequence ID" value="NZ_CBCSKE010000003.1"/>
</dbReference>
<feature type="transmembrane region" description="Helical" evidence="7">
    <location>
        <begin position="34"/>
        <end position="57"/>
    </location>
</feature>
<sequence>MNTALLLLGYAVALVWLGPLPLRRITRTSAHPKLAVASWLTAVATALAAWFAALGVLGTAVLDSAWHHGQLTLCLKTLGLTGELGLPRTIASAVAIGLLLAGLVATAVAGWRVVHRWRRQRSLSRLHAANARVVGGPSDWPGVVVVPAPQPAAYCVADRPESVIVVTSAALNRLDERQLAAVLAHEYAHLASRHHDLLMALRAMAASLPRLPLFAAAADVVADLLELCADDVAVRRHGKTALLHGLLALTGGPSVMASATLGAANTATLARAERLAIPVSRGRSWLERVMLSTTIGLAMTMPLVFGLACQL</sequence>
<dbReference type="PANTHER" id="PTHR34978">
    <property type="entry name" value="POSSIBLE SENSOR-TRANSDUCER PROTEIN BLAR"/>
    <property type="match status" value="1"/>
</dbReference>
<dbReference type="OrthoDB" id="9785340at2"/>
<evidence type="ECO:0000313" key="10">
    <source>
        <dbReference type="Proteomes" id="UP000269998"/>
    </source>
</evidence>
<dbReference type="GO" id="GO:0006508">
    <property type="term" value="P:proteolysis"/>
    <property type="evidence" value="ECO:0007669"/>
    <property type="project" value="UniProtKB-KW"/>
</dbReference>
<keyword evidence="7" id="KW-0812">Transmembrane</keyword>
<name>A0A3S4BHL7_9MYCO</name>
<dbReference type="EMBL" id="LR130759">
    <property type="protein sequence ID" value="VDM90839.1"/>
    <property type="molecule type" value="Genomic_DNA"/>
</dbReference>